<protein>
    <submittedName>
        <fullName evidence="1">Uncharacterized protein</fullName>
    </submittedName>
</protein>
<name>A0AAV1S7C1_9ROSI</name>
<organism evidence="1 2">
    <name type="scientific">Dovyalis caffra</name>
    <dbReference type="NCBI Taxonomy" id="77055"/>
    <lineage>
        <taxon>Eukaryota</taxon>
        <taxon>Viridiplantae</taxon>
        <taxon>Streptophyta</taxon>
        <taxon>Embryophyta</taxon>
        <taxon>Tracheophyta</taxon>
        <taxon>Spermatophyta</taxon>
        <taxon>Magnoliopsida</taxon>
        <taxon>eudicotyledons</taxon>
        <taxon>Gunneridae</taxon>
        <taxon>Pentapetalae</taxon>
        <taxon>rosids</taxon>
        <taxon>fabids</taxon>
        <taxon>Malpighiales</taxon>
        <taxon>Salicaceae</taxon>
        <taxon>Flacourtieae</taxon>
        <taxon>Dovyalis</taxon>
    </lineage>
</organism>
<dbReference type="Proteomes" id="UP001314170">
    <property type="component" value="Unassembled WGS sequence"/>
</dbReference>
<reference evidence="1 2" key="1">
    <citation type="submission" date="2024-01" db="EMBL/GenBank/DDBJ databases">
        <authorList>
            <person name="Waweru B."/>
        </authorList>
    </citation>
    <scope>NUCLEOTIDE SEQUENCE [LARGE SCALE GENOMIC DNA]</scope>
</reference>
<dbReference type="AlphaFoldDB" id="A0AAV1S7C1"/>
<keyword evidence="2" id="KW-1185">Reference proteome</keyword>
<accession>A0AAV1S7C1</accession>
<evidence type="ECO:0000313" key="2">
    <source>
        <dbReference type="Proteomes" id="UP001314170"/>
    </source>
</evidence>
<gene>
    <name evidence="1" type="ORF">DCAF_LOCUS19869</name>
</gene>
<sequence>MSSGFPSFFDPFNKKNKKDVAKKFDLISHSFDEFPLYQKKEVADGTLDGYYQYSLISRMQDENGLSLFSLKFS</sequence>
<proteinExistence type="predicted"/>
<comment type="caution">
    <text evidence="1">The sequence shown here is derived from an EMBL/GenBank/DDBJ whole genome shotgun (WGS) entry which is preliminary data.</text>
</comment>
<evidence type="ECO:0000313" key="1">
    <source>
        <dbReference type="EMBL" id="CAK7347185.1"/>
    </source>
</evidence>
<dbReference type="EMBL" id="CAWUPB010001173">
    <property type="protein sequence ID" value="CAK7347185.1"/>
    <property type="molecule type" value="Genomic_DNA"/>
</dbReference>